<dbReference type="Pfam" id="PF04954">
    <property type="entry name" value="SIP"/>
    <property type="match status" value="1"/>
</dbReference>
<name>A0ABU2HPC5_9RHOB</name>
<evidence type="ECO:0000313" key="5">
    <source>
        <dbReference type="Proteomes" id="UP001269144"/>
    </source>
</evidence>
<proteinExistence type="inferred from homology"/>
<dbReference type="InterPro" id="IPR007037">
    <property type="entry name" value="SIP_rossman_dom"/>
</dbReference>
<gene>
    <name evidence="4" type="ORF">RGQ15_02520</name>
</gene>
<keyword evidence="5" id="KW-1185">Reference proteome</keyword>
<protein>
    <submittedName>
        <fullName evidence="4">Siderophore-interacting protein</fullName>
    </submittedName>
</protein>
<dbReference type="InterPro" id="IPR013113">
    <property type="entry name" value="SIP_FAD-bd"/>
</dbReference>
<comment type="caution">
    <text evidence="4">The sequence shown here is derived from an EMBL/GenBank/DDBJ whole genome shotgun (WGS) entry which is preliminary data.</text>
</comment>
<dbReference type="EMBL" id="JAVQLW010000001">
    <property type="protein sequence ID" value="MDS9466449.1"/>
    <property type="molecule type" value="Genomic_DNA"/>
</dbReference>
<dbReference type="InterPro" id="IPR039374">
    <property type="entry name" value="SIP_fam"/>
</dbReference>
<accession>A0ABU2HPC5</accession>
<dbReference type="Gene3D" id="3.40.50.80">
    <property type="entry name" value="Nucleotide-binding domain of ferredoxin-NADP reductase (FNR) module"/>
    <property type="match status" value="1"/>
</dbReference>
<sequence length="353" mass="38852">MRRTKPPEFHSEVLLRDTDFAMLDRLLRSEAREHGLDLHDGHGRSTWCQTEWGEFGAKKRGGDVLIFARAHRPEWLAAMKETITDHVMAAMPGRALTMRWSSLADIGKPPANFSLARAGQARRISEDFVRLRLHSPDLTRLASEDSIHFRLLLPAPGDGRPEWPRVGANGQTNWPAGAKALHRPVYTIRKINAAEGWLDTDIYLHSGGRVTQWVLHGAGPFEVGLIGPSGGGIPRTAKLVLAADESGYPAIARIIEARPQAQGTVWLMGRRNDYPMPSAPNLEIFHLPEGADALPAILASAPPPADAFLWMAAEKGSIAAIRRILLQDPEHDPHLTHLSAYWSRPSADPASAE</sequence>
<evidence type="ECO:0000259" key="2">
    <source>
        <dbReference type="Pfam" id="PF04954"/>
    </source>
</evidence>
<feature type="domain" description="SIP-like Rossmann fold" evidence="2">
    <location>
        <begin position="238"/>
        <end position="344"/>
    </location>
</feature>
<dbReference type="PANTHER" id="PTHR30157:SF0">
    <property type="entry name" value="NADPH-DEPENDENT FERRIC-CHELATE REDUCTASE"/>
    <property type="match status" value="1"/>
</dbReference>
<dbReference type="Gene3D" id="2.40.30.10">
    <property type="entry name" value="Translation factors"/>
    <property type="match status" value="1"/>
</dbReference>
<comment type="similarity">
    <text evidence="1">Belongs to the SIP oxidoreductase family.</text>
</comment>
<evidence type="ECO:0000313" key="4">
    <source>
        <dbReference type="EMBL" id="MDS9466449.1"/>
    </source>
</evidence>
<dbReference type="InterPro" id="IPR039261">
    <property type="entry name" value="FNR_nucleotide-bd"/>
</dbReference>
<evidence type="ECO:0000259" key="3">
    <source>
        <dbReference type="Pfam" id="PF08021"/>
    </source>
</evidence>
<reference evidence="5" key="1">
    <citation type="submission" date="2023-07" db="EMBL/GenBank/DDBJ databases">
        <title>Paracoccus sp. MBLB3053 whole genome sequence.</title>
        <authorList>
            <person name="Hwang C.Y."/>
            <person name="Cho E.-S."/>
            <person name="Seo M.-J."/>
        </authorList>
    </citation>
    <scope>NUCLEOTIDE SEQUENCE [LARGE SCALE GENOMIC DNA]</scope>
    <source>
        <strain evidence="5">MBLB3053</strain>
    </source>
</reference>
<dbReference type="Proteomes" id="UP001269144">
    <property type="component" value="Unassembled WGS sequence"/>
</dbReference>
<dbReference type="CDD" id="cd06193">
    <property type="entry name" value="siderophore_interacting"/>
    <property type="match status" value="1"/>
</dbReference>
<evidence type="ECO:0000256" key="1">
    <source>
        <dbReference type="ARBA" id="ARBA00035644"/>
    </source>
</evidence>
<dbReference type="Pfam" id="PF08021">
    <property type="entry name" value="FAD_binding_9"/>
    <property type="match status" value="1"/>
</dbReference>
<feature type="domain" description="Siderophore-interacting FAD-binding" evidence="3">
    <location>
        <begin position="120"/>
        <end position="230"/>
    </location>
</feature>
<organism evidence="4 5">
    <name type="scientific">Paracoccus aurantius</name>
    <dbReference type="NCBI Taxonomy" id="3073814"/>
    <lineage>
        <taxon>Bacteria</taxon>
        <taxon>Pseudomonadati</taxon>
        <taxon>Pseudomonadota</taxon>
        <taxon>Alphaproteobacteria</taxon>
        <taxon>Rhodobacterales</taxon>
        <taxon>Paracoccaceae</taxon>
        <taxon>Paracoccus</taxon>
    </lineage>
</organism>
<dbReference type="RefSeq" id="WP_311158640.1">
    <property type="nucleotide sequence ID" value="NZ_JAVQLW010000001.1"/>
</dbReference>
<dbReference type="PANTHER" id="PTHR30157">
    <property type="entry name" value="FERRIC REDUCTASE, NADPH-DEPENDENT"/>
    <property type="match status" value="1"/>
</dbReference>